<evidence type="ECO:0000313" key="7">
    <source>
        <dbReference type="EMBL" id="WXB13512.1"/>
    </source>
</evidence>
<dbReference type="InterPro" id="IPR000719">
    <property type="entry name" value="Prot_kinase_dom"/>
</dbReference>
<evidence type="ECO:0000256" key="5">
    <source>
        <dbReference type="SAM" id="MobiDB-lite"/>
    </source>
</evidence>
<evidence type="ECO:0000259" key="6">
    <source>
        <dbReference type="PROSITE" id="PS50011"/>
    </source>
</evidence>
<feature type="compositionally biased region" description="Low complexity" evidence="5">
    <location>
        <begin position="408"/>
        <end position="437"/>
    </location>
</feature>
<keyword evidence="2" id="KW-0547">Nucleotide-binding</keyword>
<keyword evidence="8" id="KW-1185">Reference proteome</keyword>
<dbReference type="PANTHER" id="PTHR43289:SF6">
    <property type="entry name" value="SERINE_THREONINE-PROTEIN KINASE NEKL-3"/>
    <property type="match status" value="1"/>
</dbReference>
<dbReference type="Gene3D" id="1.10.510.10">
    <property type="entry name" value="Transferase(Phosphotransferase) domain 1"/>
    <property type="match status" value="1"/>
</dbReference>
<dbReference type="Pfam" id="PF00069">
    <property type="entry name" value="Pkinase"/>
    <property type="match status" value="1"/>
</dbReference>
<keyword evidence="1" id="KW-0808">Transferase</keyword>
<dbReference type="InterPro" id="IPR011009">
    <property type="entry name" value="Kinase-like_dom_sf"/>
</dbReference>
<gene>
    <name evidence="7" type="ORF">LZC94_37425</name>
</gene>
<dbReference type="Proteomes" id="UP001370348">
    <property type="component" value="Chromosome"/>
</dbReference>
<dbReference type="PANTHER" id="PTHR43289">
    <property type="entry name" value="MITOGEN-ACTIVATED PROTEIN KINASE KINASE KINASE 20-RELATED"/>
    <property type="match status" value="1"/>
</dbReference>
<dbReference type="EMBL" id="CP089984">
    <property type="protein sequence ID" value="WXB13512.1"/>
    <property type="molecule type" value="Genomic_DNA"/>
</dbReference>
<evidence type="ECO:0000256" key="4">
    <source>
        <dbReference type="ARBA" id="ARBA00022840"/>
    </source>
</evidence>
<proteinExistence type="predicted"/>
<accession>A0ABZ2LWX2</accession>
<dbReference type="RefSeq" id="WP_394823124.1">
    <property type="nucleotide sequence ID" value="NZ_CP089984.1"/>
</dbReference>
<dbReference type="Gene3D" id="3.30.200.20">
    <property type="entry name" value="Phosphorylase Kinase, domain 1"/>
    <property type="match status" value="1"/>
</dbReference>
<evidence type="ECO:0000256" key="2">
    <source>
        <dbReference type="ARBA" id="ARBA00022741"/>
    </source>
</evidence>
<feature type="region of interest" description="Disordered" evidence="5">
    <location>
        <begin position="323"/>
        <end position="363"/>
    </location>
</feature>
<dbReference type="SMART" id="SM00220">
    <property type="entry name" value="S_TKc"/>
    <property type="match status" value="1"/>
</dbReference>
<evidence type="ECO:0000256" key="1">
    <source>
        <dbReference type="ARBA" id="ARBA00022679"/>
    </source>
</evidence>
<organism evidence="7 8">
    <name type="scientific">Pendulispora albinea</name>
    <dbReference type="NCBI Taxonomy" id="2741071"/>
    <lineage>
        <taxon>Bacteria</taxon>
        <taxon>Pseudomonadati</taxon>
        <taxon>Myxococcota</taxon>
        <taxon>Myxococcia</taxon>
        <taxon>Myxococcales</taxon>
        <taxon>Sorangiineae</taxon>
        <taxon>Pendulisporaceae</taxon>
        <taxon>Pendulispora</taxon>
    </lineage>
</organism>
<dbReference type="CDD" id="cd14014">
    <property type="entry name" value="STKc_PknB_like"/>
    <property type="match status" value="1"/>
</dbReference>
<dbReference type="PROSITE" id="PS50011">
    <property type="entry name" value="PROTEIN_KINASE_DOM"/>
    <property type="match status" value="1"/>
</dbReference>
<keyword evidence="3 7" id="KW-0418">Kinase</keyword>
<protein>
    <submittedName>
        <fullName evidence="7">Protein kinase</fullName>
    </submittedName>
</protein>
<sequence length="610" mass="64865">MMRTHLLTAGTVLGGDFTVMHPLDRGGMGAVYVVSQRSTEKLRALKVMHSEIAADPALARRFEQEARVGARIDSEHVVEVIAAGTDAALGAPYLVMELLEGEDLRRRMHERGPMGAGTVRAVFEQLCHAMAAAHLAGVVHRDLKPENIFLAKSRRAGDAPFVLKVLDFGISKLVQEAQTRATHGTIGSPLWMAPEQTATGPVTAAADTWALGLIAYHLFTGSYFWRAAKSGTTIQLLREIVFEPISSASARAREEGLAERLPPAFDLWFERCVARDPGARFPDAKSLWEAMRVLLATPDAMAETLAARPLAVPAPPRFALETRDAIPYPAPRPSPPPRDVSKETPISTAQVTPLPTPPPRPRSPVVLASGVAIALAATVGGWLITHRPNPSAPSAQVVSPVANAISASTPPIAESPSSEPSAAHQASPAPEPSAAPEVPRTVTPHTSVPKPVASAEKPATPVAKPPAMAPTGSPMKDGFADPIGLGLNGTSAVMTKVQDRQVRLFSRVVANESNVADAVVRKAIDHYPWGYLRCYDRTVGGAKDLPEGVVTVSFDILDQLPRHGKLEGSTIANDPFNACVVSTLLGQTINAAGPDGKGRVVYAFRFKVMD</sequence>
<feature type="domain" description="Protein kinase" evidence="6">
    <location>
        <begin position="17"/>
        <end position="295"/>
    </location>
</feature>
<feature type="region of interest" description="Disordered" evidence="5">
    <location>
        <begin position="408"/>
        <end position="476"/>
    </location>
</feature>
<dbReference type="InterPro" id="IPR008271">
    <property type="entry name" value="Ser/Thr_kinase_AS"/>
</dbReference>
<keyword evidence="4" id="KW-0067">ATP-binding</keyword>
<dbReference type="PROSITE" id="PS00108">
    <property type="entry name" value="PROTEIN_KINASE_ST"/>
    <property type="match status" value="1"/>
</dbReference>
<dbReference type="SUPFAM" id="SSF56112">
    <property type="entry name" value="Protein kinase-like (PK-like)"/>
    <property type="match status" value="1"/>
</dbReference>
<reference evidence="7 8" key="1">
    <citation type="submission" date="2021-12" db="EMBL/GenBank/DDBJ databases">
        <title>Discovery of the Pendulisporaceae a myxobacterial family with distinct sporulation behavior and unique specialized metabolism.</title>
        <authorList>
            <person name="Garcia R."/>
            <person name="Popoff A."/>
            <person name="Bader C.D."/>
            <person name="Loehr J."/>
            <person name="Walesch S."/>
            <person name="Walt C."/>
            <person name="Boldt J."/>
            <person name="Bunk B."/>
            <person name="Haeckl F.J.F.P.J."/>
            <person name="Gunesch A.P."/>
            <person name="Birkelbach J."/>
            <person name="Nuebel U."/>
            <person name="Pietschmann T."/>
            <person name="Bach T."/>
            <person name="Mueller R."/>
        </authorList>
    </citation>
    <scope>NUCLEOTIDE SEQUENCE [LARGE SCALE GENOMIC DNA]</scope>
    <source>
        <strain evidence="7 8">MSr11954</strain>
    </source>
</reference>
<feature type="compositionally biased region" description="Pro residues" evidence="5">
    <location>
        <begin position="328"/>
        <end position="338"/>
    </location>
</feature>
<evidence type="ECO:0000256" key="3">
    <source>
        <dbReference type="ARBA" id="ARBA00022777"/>
    </source>
</evidence>
<evidence type="ECO:0000313" key="8">
    <source>
        <dbReference type="Proteomes" id="UP001370348"/>
    </source>
</evidence>
<name>A0ABZ2LWX2_9BACT</name>
<dbReference type="GO" id="GO:0016301">
    <property type="term" value="F:kinase activity"/>
    <property type="evidence" value="ECO:0007669"/>
    <property type="project" value="UniProtKB-KW"/>
</dbReference>